<dbReference type="RefSeq" id="WP_149759764.1">
    <property type="nucleotide sequence ID" value="NZ_BSPE01000007.1"/>
</dbReference>
<keyword evidence="3 10" id="KW-1134">Transmembrane beta strand</keyword>
<evidence type="ECO:0000313" key="11">
    <source>
        <dbReference type="EMBL" id="SFK24953.1"/>
    </source>
</evidence>
<evidence type="ECO:0000256" key="4">
    <source>
        <dbReference type="ARBA" id="ARBA00022692"/>
    </source>
</evidence>
<dbReference type="SUPFAM" id="SSF56935">
    <property type="entry name" value="Porins"/>
    <property type="match status" value="1"/>
</dbReference>
<keyword evidence="8 10" id="KW-0472">Membrane</keyword>
<comment type="subcellular location">
    <subcellularLocation>
        <location evidence="10">Cell outer membrane</location>
        <topology evidence="10">Multi-pass membrane protein</topology>
    </subcellularLocation>
</comment>
<reference evidence="11 12" key="1">
    <citation type="submission" date="2016-10" db="EMBL/GenBank/DDBJ databases">
        <authorList>
            <person name="Varghese N."/>
            <person name="Submissions S."/>
        </authorList>
    </citation>
    <scope>NUCLEOTIDE SEQUENCE [LARGE SCALE GENOMIC DNA]</scope>
    <source>
        <strain evidence="11 12">DSM 21822</strain>
    </source>
</reference>
<protein>
    <recommendedName>
        <fullName evidence="10">Porin</fullName>
    </recommendedName>
</protein>
<keyword evidence="4 10" id="KW-0812">Transmembrane</keyword>
<keyword evidence="12" id="KW-1185">Reference proteome</keyword>
<keyword evidence="6 10" id="KW-0406">Ion transport</keyword>
<sequence length="366" mass="40413">MNIRSFFLGSTAALLAVSGARAADAVVVAEPEPVEYVRVCDVYGTGFYYMPGTETCLRVGGYIRYDIGVGFLGEEDVLDKKDFVESGGVTRNLNDTYYKRARAALQLDARTETELGTLRAYTQVNFQYTTDVEDDFTTASDAVDLEHAYIELGGFLIGKTDSFFLTFSDFAGNVIQDDLIGYGPIDNTHTISYTFHGSNGFSAGVAVEEGYEEFTLDSYVPHVTGGVKYTQGWGGVSVMGGYDSVWEEWAAKARLDVKFNETFSAFVMAGLKDDDDGESNFYGPWDGDWAIWTGFTAKVSQKAMINTQITYTDSEDFIAVANVMYELVPGLRVTPELVYADNFDDDVDSDFDGSNFGGFLRIQRNF</sequence>
<comment type="function">
    <text evidence="10">Forms passive diffusion pores that allow small molecular weight hydrophilic materials across the outer membrane.</text>
</comment>
<feature type="chain" id="PRO_5009364146" description="Porin" evidence="10">
    <location>
        <begin position="23"/>
        <end position="366"/>
    </location>
</feature>
<keyword evidence="5 10" id="KW-0732">Signal</keyword>
<name>A0A1I3XZK8_9HYPH</name>
<keyword evidence="9 10" id="KW-0998">Cell outer membrane</keyword>
<dbReference type="EMBL" id="FOSL01000004">
    <property type="protein sequence ID" value="SFK24953.1"/>
    <property type="molecule type" value="Genomic_DNA"/>
</dbReference>
<comment type="similarity">
    <text evidence="1 10">Belongs to the alphaproteobacteria porin family.</text>
</comment>
<dbReference type="GO" id="GO:0015288">
    <property type="term" value="F:porin activity"/>
    <property type="evidence" value="ECO:0007669"/>
    <property type="project" value="UniProtKB-KW"/>
</dbReference>
<dbReference type="GO" id="GO:0009279">
    <property type="term" value="C:cell outer membrane"/>
    <property type="evidence" value="ECO:0007669"/>
    <property type="project" value="UniProtKB-SubCell"/>
</dbReference>
<feature type="signal peptide" evidence="10">
    <location>
        <begin position="1"/>
        <end position="22"/>
    </location>
</feature>
<evidence type="ECO:0000256" key="5">
    <source>
        <dbReference type="ARBA" id="ARBA00022729"/>
    </source>
</evidence>
<dbReference type="Proteomes" id="UP000323300">
    <property type="component" value="Unassembled WGS sequence"/>
</dbReference>
<proteinExistence type="inferred from homology"/>
<evidence type="ECO:0000256" key="1">
    <source>
        <dbReference type="ARBA" id="ARBA00009521"/>
    </source>
</evidence>
<evidence type="ECO:0000256" key="3">
    <source>
        <dbReference type="ARBA" id="ARBA00022452"/>
    </source>
</evidence>
<comment type="domain">
    <text evidence="10">Consists of 16-stranded beta-barrel sheets, with large surface-exposed loops, that form a transmembrane pore at the center of each barrel. The pore is partially ocluded by a peptide loop that folds into the pore lumen.</text>
</comment>
<evidence type="ECO:0000256" key="2">
    <source>
        <dbReference type="ARBA" id="ARBA00022448"/>
    </source>
</evidence>
<dbReference type="GO" id="GO:0006811">
    <property type="term" value="P:monoatomic ion transport"/>
    <property type="evidence" value="ECO:0007669"/>
    <property type="project" value="UniProtKB-KW"/>
</dbReference>
<dbReference type="Pfam" id="PF02530">
    <property type="entry name" value="Porin_2"/>
    <property type="match status" value="1"/>
</dbReference>
<dbReference type="InterPro" id="IPR003684">
    <property type="entry name" value="Porin_alphabac"/>
</dbReference>
<evidence type="ECO:0000313" key="12">
    <source>
        <dbReference type="Proteomes" id="UP000323300"/>
    </source>
</evidence>
<keyword evidence="2 10" id="KW-0813">Transport</keyword>
<evidence type="ECO:0000256" key="8">
    <source>
        <dbReference type="ARBA" id="ARBA00023136"/>
    </source>
</evidence>
<organism evidence="11 12">
    <name type="scientific">Neomesorhizobium albiziae</name>
    <dbReference type="NCBI Taxonomy" id="335020"/>
    <lineage>
        <taxon>Bacteria</taxon>
        <taxon>Pseudomonadati</taxon>
        <taxon>Pseudomonadota</taxon>
        <taxon>Alphaproteobacteria</taxon>
        <taxon>Hyphomicrobiales</taxon>
        <taxon>Phyllobacteriaceae</taxon>
        <taxon>Neomesorhizobium</taxon>
    </lineage>
</organism>
<dbReference type="GO" id="GO:0046930">
    <property type="term" value="C:pore complex"/>
    <property type="evidence" value="ECO:0007669"/>
    <property type="project" value="UniProtKB-KW"/>
</dbReference>
<gene>
    <name evidence="11" type="ORF">SAMN04488498_10474</name>
</gene>
<evidence type="ECO:0000256" key="7">
    <source>
        <dbReference type="ARBA" id="ARBA00023114"/>
    </source>
</evidence>
<dbReference type="AlphaFoldDB" id="A0A1I3XZK8"/>
<accession>A0A1I3XZK8</accession>
<evidence type="ECO:0000256" key="9">
    <source>
        <dbReference type="ARBA" id="ARBA00023237"/>
    </source>
</evidence>
<evidence type="ECO:0000256" key="6">
    <source>
        <dbReference type="ARBA" id="ARBA00023065"/>
    </source>
</evidence>
<evidence type="ECO:0000256" key="10">
    <source>
        <dbReference type="RuleBase" id="RU364005"/>
    </source>
</evidence>
<keyword evidence="7 10" id="KW-0626">Porin</keyword>
<dbReference type="OrthoDB" id="7801681at2"/>